<comment type="caution">
    <text evidence="2">The sequence shown here is derived from an EMBL/GenBank/DDBJ whole genome shotgun (WGS) entry which is preliminary data.</text>
</comment>
<dbReference type="Proteomes" id="UP001596432">
    <property type="component" value="Unassembled WGS sequence"/>
</dbReference>
<keyword evidence="3" id="KW-1185">Reference proteome</keyword>
<dbReference type="InterPro" id="IPR058278">
    <property type="entry name" value="DUF7972"/>
</dbReference>
<sequence>MADSDSADEAREVTGADLVAESADSLRERAGENRVKLWLFIEADRRLVAAAAALFVFGSLATIGALVSNPIALLRSGDPVETTFQALLGAIITGVTLVVTLNQLVLSQEFGTIDQQRDRFDATMSVRESVGDHVDPEIAPSDPSRFVRSIVSAAADDADAARAATHAGTPADASAAVAALADGIRSNADVVTEQLDGASFGTFDVLSAALDFNYSAKIYEARRIRARYADDLPDSAVDALDELLATLELFAPAREHVKTLLIQWELIDLSRYVLLSAVPALIVTLYMLLFHAPGTPADPVFGVPLAVFVVSAAVTVALVPFLVLLAYILRIASVTKRTLAIGPFTIRDTADTNE</sequence>
<dbReference type="EMBL" id="JBHTAS010000001">
    <property type="protein sequence ID" value="MFC7142013.1"/>
    <property type="molecule type" value="Genomic_DNA"/>
</dbReference>
<feature type="transmembrane region" description="Helical" evidence="1">
    <location>
        <begin position="272"/>
        <end position="293"/>
    </location>
</feature>
<keyword evidence="1" id="KW-0812">Transmembrane</keyword>
<feature type="transmembrane region" description="Helical" evidence="1">
    <location>
        <begin position="305"/>
        <end position="329"/>
    </location>
</feature>
<gene>
    <name evidence="2" type="ORF">ACFQMA_19525</name>
</gene>
<dbReference type="GeneID" id="78822345"/>
<accession>A0ABD5Y3M7</accession>
<reference evidence="2 3" key="1">
    <citation type="journal article" date="2019" name="Int. J. Syst. Evol. Microbiol.">
        <title>The Global Catalogue of Microorganisms (GCM) 10K type strain sequencing project: providing services to taxonomists for standard genome sequencing and annotation.</title>
        <authorList>
            <consortium name="The Broad Institute Genomics Platform"/>
            <consortium name="The Broad Institute Genome Sequencing Center for Infectious Disease"/>
            <person name="Wu L."/>
            <person name="Ma J."/>
        </authorList>
    </citation>
    <scope>NUCLEOTIDE SEQUENCE [LARGE SCALE GENOMIC DNA]</scope>
    <source>
        <strain evidence="2 3">XZYJT29</strain>
    </source>
</reference>
<organism evidence="2 3">
    <name type="scientific">Halosimplex aquaticum</name>
    <dbReference type="NCBI Taxonomy" id="3026162"/>
    <lineage>
        <taxon>Archaea</taxon>
        <taxon>Methanobacteriati</taxon>
        <taxon>Methanobacteriota</taxon>
        <taxon>Stenosarchaea group</taxon>
        <taxon>Halobacteria</taxon>
        <taxon>Halobacteriales</taxon>
        <taxon>Haloarculaceae</taxon>
        <taxon>Halosimplex</taxon>
    </lineage>
</organism>
<dbReference type="RefSeq" id="WP_274323089.1">
    <property type="nucleotide sequence ID" value="NZ_CP118158.1"/>
</dbReference>
<keyword evidence="1" id="KW-1133">Transmembrane helix</keyword>
<keyword evidence="1" id="KW-0472">Membrane</keyword>
<protein>
    <submittedName>
        <fullName evidence="2">Uncharacterized protein</fullName>
    </submittedName>
</protein>
<feature type="transmembrane region" description="Helical" evidence="1">
    <location>
        <begin position="47"/>
        <end position="67"/>
    </location>
</feature>
<name>A0ABD5Y3M7_9EURY</name>
<dbReference type="AlphaFoldDB" id="A0ABD5Y3M7"/>
<proteinExistence type="predicted"/>
<evidence type="ECO:0000313" key="2">
    <source>
        <dbReference type="EMBL" id="MFC7142013.1"/>
    </source>
</evidence>
<evidence type="ECO:0000313" key="3">
    <source>
        <dbReference type="Proteomes" id="UP001596432"/>
    </source>
</evidence>
<feature type="transmembrane region" description="Helical" evidence="1">
    <location>
        <begin position="87"/>
        <end position="106"/>
    </location>
</feature>
<evidence type="ECO:0000256" key="1">
    <source>
        <dbReference type="SAM" id="Phobius"/>
    </source>
</evidence>
<dbReference type="Pfam" id="PF25927">
    <property type="entry name" value="DUF7972"/>
    <property type="match status" value="1"/>
</dbReference>